<evidence type="ECO:0000313" key="2">
    <source>
        <dbReference type="EMBL" id="MER2492322.1"/>
    </source>
</evidence>
<protein>
    <submittedName>
        <fullName evidence="2">Uncharacterized protein</fullName>
    </submittedName>
</protein>
<dbReference type="Proteomes" id="UP001467690">
    <property type="component" value="Unassembled WGS sequence"/>
</dbReference>
<evidence type="ECO:0000256" key="1">
    <source>
        <dbReference type="SAM" id="MobiDB-lite"/>
    </source>
</evidence>
<organism evidence="2 3">
    <name type="scientific">Catenovulum sediminis</name>
    <dbReference type="NCBI Taxonomy" id="1740262"/>
    <lineage>
        <taxon>Bacteria</taxon>
        <taxon>Pseudomonadati</taxon>
        <taxon>Pseudomonadota</taxon>
        <taxon>Gammaproteobacteria</taxon>
        <taxon>Alteromonadales</taxon>
        <taxon>Alteromonadaceae</taxon>
        <taxon>Catenovulum</taxon>
    </lineage>
</organism>
<dbReference type="EMBL" id="JBELOE010000210">
    <property type="protein sequence ID" value="MER2492322.1"/>
    <property type="molecule type" value="Genomic_DNA"/>
</dbReference>
<evidence type="ECO:0000313" key="3">
    <source>
        <dbReference type="Proteomes" id="UP001467690"/>
    </source>
</evidence>
<comment type="caution">
    <text evidence="2">The sequence shown here is derived from an EMBL/GenBank/DDBJ whole genome shotgun (WGS) entry which is preliminary data.</text>
</comment>
<feature type="compositionally biased region" description="Polar residues" evidence="1">
    <location>
        <begin position="21"/>
        <end position="44"/>
    </location>
</feature>
<sequence length="202" mass="22080">MTDSTWNPESFYQAPEGYQVPQYTGPSSDGFQVPNAPNTNNNGIDSPVSELDMKNFDYNKQLQYEPKQINESDEQFYSKTMGELQKAEYGDYKARFRGFDGKLVSLVDNTEMLDKQLGRISASAQSAQASQAKSQALRNSRLGISPSALQMQSQSRQSQLSAGLGIAQAKNNMRVATSDLQDSILTGASGRSVLSEQAKQGG</sequence>
<keyword evidence="3" id="KW-1185">Reference proteome</keyword>
<accession>A0ABV1RI34</accession>
<proteinExistence type="predicted"/>
<name>A0ABV1RI34_9ALTE</name>
<reference evidence="2 3" key="1">
    <citation type="submission" date="2024-06" db="EMBL/GenBank/DDBJ databases">
        <authorList>
            <person name="Chen R.Y."/>
        </authorList>
    </citation>
    <scope>NUCLEOTIDE SEQUENCE [LARGE SCALE GENOMIC DNA]</scope>
    <source>
        <strain evidence="2 3">D2</strain>
    </source>
</reference>
<feature type="compositionally biased region" description="Polar residues" evidence="1">
    <location>
        <begin position="1"/>
        <end position="10"/>
    </location>
</feature>
<dbReference type="RefSeq" id="WP_350401836.1">
    <property type="nucleotide sequence ID" value="NZ_JBELOE010000210.1"/>
</dbReference>
<feature type="region of interest" description="Disordered" evidence="1">
    <location>
        <begin position="1"/>
        <end position="50"/>
    </location>
</feature>
<gene>
    <name evidence="2" type="ORF">ABS311_10575</name>
</gene>